<dbReference type="GeneID" id="68098653"/>
<protein>
    <submittedName>
        <fullName evidence="1">Uncharacterized protein</fullName>
    </submittedName>
</protein>
<gene>
    <name evidence="1" type="ORF">C9374_006199</name>
</gene>
<accession>A0AA88KJR3</accession>
<dbReference type="RefSeq" id="XP_044547494.1">
    <property type="nucleotide sequence ID" value="XM_044696032.1"/>
</dbReference>
<dbReference type="EMBL" id="PYSW02000026">
    <property type="protein sequence ID" value="KAG2381815.1"/>
    <property type="molecule type" value="Genomic_DNA"/>
</dbReference>
<proteinExistence type="predicted"/>
<dbReference type="AlphaFoldDB" id="A0AA88KJR3"/>
<comment type="caution">
    <text evidence="1">The sequence shown here is derived from an EMBL/GenBank/DDBJ whole genome shotgun (WGS) entry which is preliminary data.</text>
</comment>
<sequence>MTSSCKRKCYDDDYHYPSLFNDDFDEDCEDHKKLKTNHGYQTSNQTKKDICAHARTLLDHIDIAKGSLDDVEGKPPLPDMFNASKYTGTNVLALDIGSSFAKALSIEIPKANVKFCPSRVLKFEGLTPFYSTILNYNINSQQFDVGPIDNNRSDWVVLENIKKIFMVQELVQIKINGQPFRVSQLICELVKKLFQKLTHTKIQHEGELIPTLGQYSAIIVTCPTSTSEITKKTFRNCIVHAYNSLFSTNPIQETDVYVVEEFNFLKYYCDLGQKYQSPTMYIDFGHLTVDVAIIETLEDGTTCVTYRNADVGGMSTIHDVLKQHGHNSQNVMNEIFVNNTNDRLPRRLSKIVEEEIGKCLNSITTRLLLMAFQKKVKHIHMAGAITSVKYFSDKLSALISSEKWNDVVTKMKPHFKQKYQQALDSSFGFSCEVSGTSVLLEGAQSMIERSIGSKEPMPIQIECKYNNEEEYVPGLLEMDEDKTYYIKLLTNIYDLYVRQDFEIYILKFNSMIDTSTIDAITEDNYEQLGVTEFIRFTQVQLTFDPTIETTNFQFFVKLGLEKEFMKTEFFYTHNENYFKSTLRIERKGRMERIPVNDASKIIFIKENDTHTWYGLAIRLIILLLKQQVHCKT</sequence>
<reference evidence="1 2" key="1">
    <citation type="journal article" date="2018" name="BMC Genomics">
        <title>The genome of Naegleria lovaniensis, the basis for a comparative approach to unravel pathogenicity factors of the human pathogenic amoeba N. fowleri.</title>
        <authorList>
            <person name="Liechti N."/>
            <person name="Schurch N."/>
            <person name="Bruggmann R."/>
            <person name="Wittwer M."/>
        </authorList>
    </citation>
    <scope>NUCLEOTIDE SEQUENCE [LARGE SCALE GENOMIC DNA]</scope>
    <source>
        <strain evidence="1 2">ATCC 30569</strain>
    </source>
</reference>
<evidence type="ECO:0000313" key="2">
    <source>
        <dbReference type="Proteomes" id="UP000816034"/>
    </source>
</evidence>
<organism evidence="1 2">
    <name type="scientific">Naegleria lovaniensis</name>
    <name type="common">Amoeba</name>
    <dbReference type="NCBI Taxonomy" id="51637"/>
    <lineage>
        <taxon>Eukaryota</taxon>
        <taxon>Discoba</taxon>
        <taxon>Heterolobosea</taxon>
        <taxon>Tetramitia</taxon>
        <taxon>Eutetramitia</taxon>
        <taxon>Vahlkampfiidae</taxon>
        <taxon>Naegleria</taxon>
    </lineage>
</organism>
<name>A0AA88KJR3_NAELO</name>
<evidence type="ECO:0000313" key="1">
    <source>
        <dbReference type="EMBL" id="KAG2381815.1"/>
    </source>
</evidence>
<dbReference type="Proteomes" id="UP000816034">
    <property type="component" value="Unassembled WGS sequence"/>
</dbReference>
<keyword evidence="2" id="KW-1185">Reference proteome</keyword>